<reference evidence="1 2" key="1">
    <citation type="submission" date="2014-04" db="EMBL/GenBank/DDBJ databases">
        <authorList>
            <person name="Sears C."/>
            <person name="Carroll K."/>
            <person name="Sack B.R."/>
            <person name="Qadri F."/>
            <person name="Myers L.L."/>
            <person name="Chung G.-T."/>
            <person name="Escheverria P."/>
            <person name="Fraser C.M."/>
            <person name="Sadzewicz L."/>
            <person name="Shefchek K.A."/>
            <person name="Tallon L."/>
            <person name="Das S.P."/>
            <person name="Daugherty S."/>
            <person name="Mongodin E.F."/>
        </authorList>
    </citation>
    <scope>NUCLEOTIDE SEQUENCE [LARGE SCALE GENOMIC DNA]</scope>
    <source>
        <strain evidence="2">3775 SL(B) 10 (iv)</strain>
    </source>
</reference>
<comment type="caution">
    <text evidence="1">The sequence shown here is derived from an EMBL/GenBank/DDBJ whole genome shotgun (WGS) entry which is preliminary data.</text>
</comment>
<sequence length="80" mass="8635">MAKVIHIHLTHGIEGTKRKDWYFSSITAIYTVLTAEQVGATKNYLLHAGLSGNGTVCTKKAIIKQSTLISCGRSGNVSDE</sequence>
<gene>
    <name evidence="1" type="ORF">M097_3923</name>
</gene>
<dbReference type="AlphaFoldDB" id="A0A078QYV1"/>
<accession>A0A078QYV1</accession>
<evidence type="ECO:0000313" key="2">
    <source>
        <dbReference type="Proteomes" id="UP000028134"/>
    </source>
</evidence>
<proteinExistence type="predicted"/>
<name>A0A078QYV1_PHOVU</name>
<dbReference type="EMBL" id="JNHI01000029">
    <property type="protein sequence ID" value="KDS27566.1"/>
    <property type="molecule type" value="Genomic_DNA"/>
</dbReference>
<dbReference type="PATRIC" id="fig|1339350.3.peg.3738"/>
<evidence type="ECO:0000313" key="1">
    <source>
        <dbReference type="EMBL" id="KDS27566.1"/>
    </source>
</evidence>
<organism evidence="1 2">
    <name type="scientific">Phocaeicola vulgatus str. 3775 SL</name>
    <name type="common">B</name>
    <name type="synonym">iv</name>
    <dbReference type="NCBI Taxonomy" id="1339350"/>
    <lineage>
        <taxon>Bacteria</taxon>
        <taxon>Pseudomonadati</taxon>
        <taxon>Bacteroidota</taxon>
        <taxon>Bacteroidia</taxon>
        <taxon>Bacteroidales</taxon>
        <taxon>Bacteroidaceae</taxon>
        <taxon>Phocaeicola</taxon>
    </lineage>
</organism>
<dbReference type="Proteomes" id="UP000028134">
    <property type="component" value="Unassembled WGS sequence"/>
</dbReference>
<protein>
    <submittedName>
        <fullName evidence="1">Uncharacterized protein</fullName>
    </submittedName>
</protein>
<dbReference type="RefSeq" id="WP_008668359.1">
    <property type="nucleotide sequence ID" value="NZ_JNHI01000029.1"/>
</dbReference>
<dbReference type="GeneID" id="93557816"/>